<comment type="caution">
    <text evidence="8">The sequence shown here is derived from an EMBL/GenBank/DDBJ whole genome shotgun (WGS) entry which is preliminary data.</text>
</comment>
<accession>A0A6G0WA86</accession>
<dbReference type="SUPFAM" id="SSF57716">
    <property type="entry name" value="Glucocorticoid receptor-like (DNA-binding domain)"/>
    <property type="match status" value="1"/>
</dbReference>
<dbReference type="Proteomes" id="UP000478052">
    <property type="component" value="Unassembled WGS sequence"/>
</dbReference>
<feature type="domain" description="THAP-type" evidence="7">
    <location>
        <begin position="1"/>
        <end position="75"/>
    </location>
</feature>
<evidence type="ECO:0000256" key="2">
    <source>
        <dbReference type="ARBA" id="ARBA00022723"/>
    </source>
</evidence>
<keyword evidence="9" id="KW-1185">Reference proteome</keyword>
<keyword evidence="5 6" id="KW-0238">DNA-binding</keyword>
<dbReference type="InterPro" id="IPR027806">
    <property type="entry name" value="HARBI1_dom"/>
</dbReference>
<dbReference type="SMART" id="SM00980">
    <property type="entry name" value="THAP"/>
    <property type="match status" value="1"/>
</dbReference>
<reference evidence="8 9" key="1">
    <citation type="submission" date="2019-08" db="EMBL/GenBank/DDBJ databases">
        <title>Whole genome of Aphis craccivora.</title>
        <authorList>
            <person name="Voronova N.V."/>
            <person name="Shulinski R.S."/>
            <person name="Bandarenka Y.V."/>
            <person name="Zhorov D.G."/>
            <person name="Warner D."/>
        </authorList>
    </citation>
    <scope>NUCLEOTIDE SEQUENCE [LARGE SCALE GENOMIC DNA]</scope>
    <source>
        <strain evidence="8">180601</strain>
        <tissue evidence="8">Whole Body</tissue>
    </source>
</reference>
<dbReference type="EMBL" id="VUJU01009007">
    <property type="protein sequence ID" value="KAF0723110.1"/>
    <property type="molecule type" value="Genomic_DNA"/>
</dbReference>
<dbReference type="PANTHER" id="PTHR23080:SF63">
    <property type="entry name" value="TICK TRANSPOSON"/>
    <property type="match status" value="1"/>
</dbReference>
<dbReference type="GO" id="GO:0008270">
    <property type="term" value="F:zinc ion binding"/>
    <property type="evidence" value="ECO:0007669"/>
    <property type="project" value="UniProtKB-KW"/>
</dbReference>
<dbReference type="Pfam" id="PF05485">
    <property type="entry name" value="THAP"/>
    <property type="match status" value="1"/>
</dbReference>
<evidence type="ECO:0000256" key="3">
    <source>
        <dbReference type="ARBA" id="ARBA00022771"/>
    </source>
</evidence>
<sequence>MPILCAVYGCVKKSNEKSLSFYRFPKRTAWITSLKRSDVLDSQLNSMRICSIHFKGGKLAKYYDEKNSDWIPTIKMGYNTNTSKANTPKLERYHRANKRLKLKPTSLFNNDPTSVVGPVNPHNNMNIEEPIVITSDNQHIDNVETGTSCNTDLKMADIKEFLQLKTKFTKLQNELNYYNLSEKSFDGREKMFTYYTGLESIAVFNLILDYIKSGLTAKNQRLSKSQKLLLCLMKLRLNLPLTDIGFRFNISCSTASLIFRKVIYLLEHMFKKLIYWPEREALRSTMPMSFFKTFGNNVAVIINCFEIGIEKPSSLKAKAQTWSSYKNKNTVKYLIAITPQGVISFISQGWGWRTSDKYITENCNLLPGDVVLADQGFTISESVGFHCATLKTSAFTKGVLQLHPCTIEETQKIASVRIHVERIIGLTRSKLKILKGPIQITPLKNQNDETCLLDSIVTYFFFLFDVI</sequence>
<dbReference type="InterPro" id="IPR027805">
    <property type="entry name" value="Transposase_HTH_dom"/>
</dbReference>
<evidence type="ECO:0000313" key="8">
    <source>
        <dbReference type="EMBL" id="KAF0723110.1"/>
    </source>
</evidence>
<keyword evidence="2" id="KW-0479">Metal-binding</keyword>
<dbReference type="InterPro" id="IPR006612">
    <property type="entry name" value="THAP_Znf"/>
</dbReference>
<keyword evidence="4" id="KW-0862">Zinc</keyword>
<evidence type="ECO:0000256" key="1">
    <source>
        <dbReference type="ARBA" id="ARBA00001968"/>
    </source>
</evidence>
<dbReference type="Pfam" id="PF13359">
    <property type="entry name" value="DDE_Tnp_4"/>
    <property type="match status" value="1"/>
</dbReference>
<protein>
    <submittedName>
        <fullName evidence="8">THAP-type domain-containing protein</fullName>
    </submittedName>
</protein>
<evidence type="ECO:0000256" key="6">
    <source>
        <dbReference type="PROSITE-ProRule" id="PRU00309"/>
    </source>
</evidence>
<dbReference type="PROSITE" id="PS50950">
    <property type="entry name" value="ZF_THAP"/>
    <property type="match status" value="1"/>
</dbReference>
<name>A0A6G0WA86_APHCR</name>
<evidence type="ECO:0000313" key="9">
    <source>
        <dbReference type="Proteomes" id="UP000478052"/>
    </source>
</evidence>
<dbReference type="Pfam" id="PF13613">
    <property type="entry name" value="HTH_Tnp_4"/>
    <property type="match status" value="1"/>
</dbReference>
<keyword evidence="3 6" id="KW-0863">Zinc-finger</keyword>
<evidence type="ECO:0000256" key="4">
    <source>
        <dbReference type="ARBA" id="ARBA00022833"/>
    </source>
</evidence>
<dbReference type="GO" id="GO:0003677">
    <property type="term" value="F:DNA binding"/>
    <property type="evidence" value="ECO:0007669"/>
    <property type="project" value="UniProtKB-UniRule"/>
</dbReference>
<comment type="cofactor">
    <cofactor evidence="1">
        <name>a divalent metal cation</name>
        <dbReference type="ChEBI" id="CHEBI:60240"/>
    </cofactor>
</comment>
<dbReference type="OrthoDB" id="6160832at2759"/>
<evidence type="ECO:0000256" key="5">
    <source>
        <dbReference type="ARBA" id="ARBA00023125"/>
    </source>
</evidence>
<dbReference type="AlphaFoldDB" id="A0A6G0WA86"/>
<organism evidence="8 9">
    <name type="scientific">Aphis craccivora</name>
    <name type="common">Cowpea aphid</name>
    <dbReference type="NCBI Taxonomy" id="307492"/>
    <lineage>
        <taxon>Eukaryota</taxon>
        <taxon>Metazoa</taxon>
        <taxon>Ecdysozoa</taxon>
        <taxon>Arthropoda</taxon>
        <taxon>Hexapoda</taxon>
        <taxon>Insecta</taxon>
        <taxon>Pterygota</taxon>
        <taxon>Neoptera</taxon>
        <taxon>Paraneoptera</taxon>
        <taxon>Hemiptera</taxon>
        <taxon>Sternorrhyncha</taxon>
        <taxon>Aphidomorpha</taxon>
        <taxon>Aphidoidea</taxon>
        <taxon>Aphididae</taxon>
        <taxon>Aphidini</taxon>
        <taxon>Aphis</taxon>
        <taxon>Aphis</taxon>
    </lineage>
</organism>
<dbReference type="PANTHER" id="PTHR23080">
    <property type="entry name" value="THAP DOMAIN PROTEIN"/>
    <property type="match status" value="1"/>
</dbReference>
<gene>
    <name evidence="8" type="ORF">FWK35_00030466</name>
</gene>
<proteinExistence type="predicted"/>
<evidence type="ECO:0000259" key="7">
    <source>
        <dbReference type="PROSITE" id="PS50950"/>
    </source>
</evidence>